<dbReference type="Proteomes" id="UP000004079">
    <property type="component" value="Unassembled WGS sequence"/>
</dbReference>
<protein>
    <recommendedName>
        <fullName evidence="1">Spore protein YkvP/CgeB glycosyl transferase-like domain-containing protein</fullName>
    </recommendedName>
</protein>
<dbReference type="SUPFAM" id="SSF53756">
    <property type="entry name" value="UDP-Glycosyltransferase/glycogen phosphorylase"/>
    <property type="match status" value="1"/>
</dbReference>
<dbReference type="RefSeq" id="WP_004372429.1">
    <property type="nucleotide sequence ID" value="NZ_GG703884.1"/>
</dbReference>
<comment type="caution">
    <text evidence="2">The sequence shown here is derived from an EMBL/GenBank/DDBJ whole genome shotgun (WGS) entry which is preliminary data.</text>
</comment>
<gene>
    <name evidence="2" type="ORF">HMPREF0971_01151</name>
</gene>
<sequence length="395" mass="46598">MKISFFTLFTPTFNNVHAASALPYHLMKGAEENENVQFKIYSFNINNIDTIRIAKIEEELHAKIHLLRKPWWIKWMFKLHLGFLRILLRFPYLAYIRLDQNVISEIEKDRPDILWIYGEEIMELAQQIKSLKSIVTMPDCESLFYYRMLKLPWNTIRLFQTLKYTFAFWQYRNLERRNFSPGIIYHFVGKADADFFETINPQANVLFLPHPLYAYNENREINFHQPKVKLLFTGRYDFYCQHSSDELLSEIERLACYLVEGYEITFLGKGWERWNERLRTKGFTSNHIVFAPDYIEELQKHDIQVNAIDVGTGTKGKVLDAVANGLLVIGTSYAFENILIENGKSCIQYHSCKEIVPILLDVLKNKNKYCQMAISARKLVLKHHDKKIIAKNLFS</sequence>
<feature type="domain" description="Spore protein YkvP/CgeB glycosyl transferase-like" evidence="1">
    <location>
        <begin position="254"/>
        <end position="392"/>
    </location>
</feature>
<evidence type="ECO:0000313" key="3">
    <source>
        <dbReference type="Proteomes" id="UP000004079"/>
    </source>
</evidence>
<name>D1QQA3_9BACT</name>
<dbReference type="Gene3D" id="3.40.50.2000">
    <property type="entry name" value="Glycogen Phosphorylase B"/>
    <property type="match status" value="1"/>
</dbReference>
<dbReference type="STRING" id="649760.HMPREF0971_01151"/>
<evidence type="ECO:0000259" key="1">
    <source>
        <dbReference type="Pfam" id="PF13524"/>
    </source>
</evidence>
<organism evidence="2 3">
    <name type="scientific">Segatella oris F0302</name>
    <dbReference type="NCBI Taxonomy" id="649760"/>
    <lineage>
        <taxon>Bacteria</taxon>
        <taxon>Pseudomonadati</taxon>
        <taxon>Bacteroidota</taxon>
        <taxon>Bacteroidia</taxon>
        <taxon>Bacteroidales</taxon>
        <taxon>Prevotellaceae</taxon>
        <taxon>Segatella</taxon>
    </lineage>
</organism>
<evidence type="ECO:0000313" key="2">
    <source>
        <dbReference type="EMBL" id="EFB32309.1"/>
    </source>
</evidence>
<proteinExistence type="predicted"/>
<dbReference type="AlphaFoldDB" id="D1QQA3"/>
<dbReference type="InterPro" id="IPR055259">
    <property type="entry name" value="YkvP/CgeB_Glyco_trans-like"/>
</dbReference>
<dbReference type="Pfam" id="PF13524">
    <property type="entry name" value="Glyco_trans_1_2"/>
    <property type="match status" value="1"/>
</dbReference>
<dbReference type="EMBL" id="ACUZ02000023">
    <property type="protein sequence ID" value="EFB32309.1"/>
    <property type="molecule type" value="Genomic_DNA"/>
</dbReference>
<dbReference type="HOGENOM" id="CLU_680871_0_0_10"/>
<accession>D1QQA3</accession>
<reference evidence="2 3" key="1">
    <citation type="submission" date="2009-11" db="EMBL/GenBank/DDBJ databases">
        <authorList>
            <person name="Weinstock G."/>
            <person name="Sodergren E."/>
            <person name="Clifton S."/>
            <person name="Fulton L."/>
            <person name="Fulton B."/>
            <person name="Courtney L."/>
            <person name="Fronick C."/>
            <person name="Harrison M."/>
            <person name="Strong C."/>
            <person name="Farmer C."/>
            <person name="Delahaunty K."/>
            <person name="Markovic C."/>
            <person name="Hall O."/>
            <person name="Minx P."/>
            <person name="Tomlinson C."/>
            <person name="Mitreva M."/>
            <person name="Nelson J."/>
            <person name="Hou S."/>
            <person name="Wollam A."/>
            <person name="Pepin K.H."/>
            <person name="Johnson M."/>
            <person name="Bhonagiri V."/>
            <person name="Nash W.E."/>
            <person name="Warren W."/>
            <person name="Chinwalla A."/>
            <person name="Mardis E.R."/>
            <person name="Wilson R.K."/>
        </authorList>
    </citation>
    <scope>NUCLEOTIDE SEQUENCE [LARGE SCALE GENOMIC DNA]</scope>
    <source>
        <strain evidence="2 3">F0302</strain>
    </source>
</reference>